<dbReference type="EMBL" id="MW052366">
    <property type="protein sequence ID" value="QSE03636.1"/>
    <property type="molecule type" value="Genomic_DNA"/>
</dbReference>
<comment type="catalytic activity">
    <reaction evidence="7">
        <text>adenosine(1779)/adenosine(1780) in 18S rRNA + 4 S-adenosyl-L-methionine = N(6)-dimethyladenosine(1779)/N(6)-dimethyladenosine(1780) in 18S rRNA + 4 S-adenosyl-L-homocysteine + 4 H(+)</text>
        <dbReference type="Rhea" id="RHEA:42780"/>
        <dbReference type="Rhea" id="RHEA-COMP:10234"/>
        <dbReference type="Rhea" id="RHEA-COMP:10236"/>
        <dbReference type="ChEBI" id="CHEBI:15378"/>
        <dbReference type="ChEBI" id="CHEBI:57856"/>
        <dbReference type="ChEBI" id="CHEBI:59789"/>
        <dbReference type="ChEBI" id="CHEBI:74411"/>
        <dbReference type="ChEBI" id="CHEBI:74493"/>
        <dbReference type="EC" id="2.1.1.183"/>
    </reaction>
</comment>
<name>A0A896WLG2_9MICR</name>
<dbReference type="FunFam" id="3.40.50.150:FF:000081">
    <property type="entry name" value="rRNA adenine N(6)-methyltransferase"/>
    <property type="match status" value="1"/>
</dbReference>
<reference evidence="11" key="1">
    <citation type="journal article" date="2021" name="Parasitol. Res.">
        <title>Evolutionary relationships of Metchnikovella dogieli Paskerova et al., 2016 (Microsporidia: Metchnikovellidae) revealed by multigene phylogenetic analysis.</title>
        <authorList>
            <person name="Nassonova E.S."/>
            <person name="Bondarenko N.I."/>
            <person name="Paskerova G.G."/>
            <person name="Kovacikova M."/>
            <person name="Frolova E.V."/>
            <person name="Smirnov A.V."/>
        </authorList>
    </citation>
    <scope>NUCLEOTIDE SEQUENCE</scope>
    <source>
        <strain evidence="11">WSBS2016</strain>
    </source>
</reference>
<feature type="binding site" evidence="8">
    <location>
        <position position="116"/>
    </location>
    <ligand>
        <name>S-adenosyl-L-methionine</name>
        <dbReference type="ChEBI" id="CHEBI:59789"/>
    </ligand>
</feature>
<feature type="binding site" evidence="8">
    <location>
        <position position="52"/>
    </location>
    <ligand>
        <name>S-adenosyl-L-methionine</name>
        <dbReference type="ChEBI" id="CHEBI:59789"/>
    </ligand>
</feature>
<dbReference type="PANTHER" id="PTHR11727:SF7">
    <property type="entry name" value="DIMETHYLADENOSINE TRANSFERASE-RELATED"/>
    <property type="match status" value="1"/>
</dbReference>
<feature type="binding site" evidence="8">
    <location>
        <position position="73"/>
    </location>
    <ligand>
        <name>S-adenosyl-L-methionine</name>
        <dbReference type="ChEBI" id="CHEBI:59789"/>
    </ligand>
</feature>
<dbReference type="Pfam" id="PF00398">
    <property type="entry name" value="RrnaAD"/>
    <property type="match status" value="1"/>
</dbReference>
<dbReference type="InterPro" id="IPR020596">
    <property type="entry name" value="rRNA_Ade_Mease_Trfase_CS"/>
</dbReference>
<dbReference type="InterPro" id="IPR011530">
    <property type="entry name" value="rRNA_adenine_dimethylase"/>
</dbReference>
<organism evidence="11">
    <name type="scientific">Metchnikovella dogieli</name>
    <dbReference type="NCBI Taxonomy" id="2804710"/>
    <lineage>
        <taxon>Eukaryota</taxon>
        <taxon>Fungi</taxon>
        <taxon>Fungi incertae sedis</taxon>
        <taxon>Microsporidia</taxon>
        <taxon>Metchnikovellidae</taxon>
        <taxon>Metchnikovella</taxon>
    </lineage>
</organism>
<keyword evidence="4 8" id="KW-0808">Transferase</keyword>
<dbReference type="NCBIfam" id="TIGR00755">
    <property type="entry name" value="ksgA"/>
    <property type="match status" value="1"/>
</dbReference>
<evidence type="ECO:0000256" key="6">
    <source>
        <dbReference type="ARBA" id="ARBA00022884"/>
    </source>
</evidence>
<comment type="function">
    <text evidence="1">Specifically dimethylates two adjacent adenosines in the loop of a conserved hairpin near the 3'-end of 18S rRNA in the 40S particle.</text>
</comment>
<protein>
    <recommendedName>
        <fullName evidence="9">rRNA adenine N(6)-methyltransferase</fullName>
        <ecNumber evidence="9">2.1.1.-</ecNumber>
    </recommendedName>
</protein>
<dbReference type="AlphaFoldDB" id="A0A896WLG2"/>
<proteinExistence type="inferred from homology"/>
<keyword evidence="3 8" id="KW-0489">Methyltransferase</keyword>
<dbReference type="CDD" id="cd02440">
    <property type="entry name" value="AdoMet_MTases"/>
    <property type="match status" value="1"/>
</dbReference>
<accession>A0A896WLG2</accession>
<dbReference type="PROSITE" id="PS01131">
    <property type="entry name" value="RRNA_A_DIMETH"/>
    <property type="match status" value="1"/>
</dbReference>
<dbReference type="EC" id="2.1.1.-" evidence="9"/>
<evidence type="ECO:0000256" key="5">
    <source>
        <dbReference type="ARBA" id="ARBA00022691"/>
    </source>
</evidence>
<dbReference type="InterPro" id="IPR001737">
    <property type="entry name" value="KsgA/Erm"/>
</dbReference>
<dbReference type="SUPFAM" id="SSF53335">
    <property type="entry name" value="S-adenosyl-L-methionine-dependent methyltransferases"/>
    <property type="match status" value="1"/>
</dbReference>
<evidence type="ECO:0000256" key="8">
    <source>
        <dbReference type="PROSITE-ProRule" id="PRU01026"/>
    </source>
</evidence>
<dbReference type="Gene3D" id="3.40.50.150">
    <property type="entry name" value="Vaccinia Virus protein VP39"/>
    <property type="match status" value="1"/>
</dbReference>
<evidence type="ECO:0000256" key="9">
    <source>
        <dbReference type="RuleBase" id="RU362106"/>
    </source>
</evidence>
<dbReference type="InterPro" id="IPR020598">
    <property type="entry name" value="rRNA_Ade_methylase_Trfase_N"/>
</dbReference>
<evidence type="ECO:0000256" key="7">
    <source>
        <dbReference type="ARBA" id="ARBA00049478"/>
    </source>
</evidence>
<feature type="binding site" evidence="8">
    <location>
        <position position="27"/>
    </location>
    <ligand>
        <name>S-adenosyl-L-methionine</name>
        <dbReference type="ChEBI" id="CHEBI:59789"/>
    </ligand>
</feature>
<dbReference type="GO" id="GO:0052909">
    <property type="term" value="F:18S rRNA (adenine(1779)-N(6)/adenine(1780)-N(6))-dimethyltransferase activity"/>
    <property type="evidence" value="ECO:0007669"/>
    <property type="project" value="UniProtKB-EC"/>
</dbReference>
<dbReference type="InterPro" id="IPR029063">
    <property type="entry name" value="SAM-dependent_MTases_sf"/>
</dbReference>
<dbReference type="SMART" id="SM00650">
    <property type="entry name" value="rADc"/>
    <property type="match status" value="1"/>
</dbReference>
<keyword evidence="6 8" id="KW-0694">RNA-binding</keyword>
<evidence type="ECO:0000256" key="3">
    <source>
        <dbReference type="ARBA" id="ARBA00022603"/>
    </source>
</evidence>
<evidence type="ECO:0000313" key="11">
    <source>
        <dbReference type="EMBL" id="QSE03636.1"/>
    </source>
</evidence>
<feature type="binding site" evidence="8">
    <location>
        <position position="101"/>
    </location>
    <ligand>
        <name>S-adenosyl-L-methionine</name>
        <dbReference type="ChEBI" id="CHEBI:59789"/>
    </ligand>
</feature>
<feature type="domain" description="Ribosomal RNA adenine methylase transferase N-terminal" evidence="10">
    <location>
        <begin position="32"/>
        <end position="201"/>
    </location>
</feature>
<dbReference type="GO" id="GO:0003723">
    <property type="term" value="F:RNA binding"/>
    <property type="evidence" value="ECO:0007669"/>
    <property type="project" value="UniProtKB-UniRule"/>
</dbReference>
<keyword evidence="2 9" id="KW-0698">rRNA processing</keyword>
<evidence type="ECO:0000256" key="4">
    <source>
        <dbReference type="ARBA" id="ARBA00022679"/>
    </source>
</evidence>
<evidence type="ECO:0000256" key="2">
    <source>
        <dbReference type="ARBA" id="ARBA00022552"/>
    </source>
</evidence>
<evidence type="ECO:0000256" key="1">
    <source>
        <dbReference type="ARBA" id="ARBA00002977"/>
    </source>
</evidence>
<dbReference type="PROSITE" id="PS51689">
    <property type="entry name" value="SAM_RNA_A_N6_MT"/>
    <property type="match status" value="1"/>
</dbReference>
<evidence type="ECO:0000259" key="10">
    <source>
        <dbReference type="SMART" id="SM00650"/>
    </source>
</evidence>
<keyword evidence="5 8" id="KW-0949">S-adenosyl-L-methionine</keyword>
<sequence>MPSLHGMNRGKSLAQPKLNKTLGQHLLTNKQIIESIVEKAWIEPSDVVLEIGPGTGNLTIKLLEKAKKVIAIEKDPRLAAELIKRVQGTKLQRKLQLITGDCLKIDFPRFDICVSNTPYQISSPLVFKLLAHRPFFRHAVLMFQKEFACRLTAIAGSEHYSRLSINTALLAKTTHLIKIGKKNFTPPPKVDSSVVRIVPHQPAPEIDFASWNVFLKILFSRKNKTILSNLKAAGEWGMSFLKKQTLVLFGPSMLCLGSEASMSSELKTVEDKTMFLLKHSYEGLQKKVDVVKEMRRYASGLVDSLEAEAQGKSAFNALGRPNNILASKIKDTNRVLSAVLDFAKTVFTENKKAGNIIEKKEDKNSRKIKSGDLTIAENEEAVVDLGLEKLKRGSDLNINRLAREIETIKGLKKTVAKYLSLSRRIEMEALNQIVAKRLQKKKDGVFLYFVRSAYQPFAWIYKTIIGLFKEEAKESSWEEIEKQIDSEPDN</sequence>
<feature type="binding site" evidence="8">
    <location>
        <position position="25"/>
    </location>
    <ligand>
        <name>S-adenosyl-L-methionine</name>
        <dbReference type="ChEBI" id="CHEBI:59789"/>
    </ligand>
</feature>
<comment type="similarity">
    <text evidence="8 9">Belongs to the class I-like SAM-binding methyltransferase superfamily. rRNA adenine N(6)-methyltransferase family.</text>
</comment>
<dbReference type="Gene3D" id="1.10.8.480">
    <property type="match status" value="1"/>
</dbReference>
<dbReference type="PANTHER" id="PTHR11727">
    <property type="entry name" value="DIMETHYLADENOSINE TRANSFERASE"/>
    <property type="match status" value="1"/>
</dbReference>